<name>A0A368KKN7_9BACT</name>
<dbReference type="RefSeq" id="WP_114372283.1">
    <property type="nucleotide sequence ID" value="NZ_QPEX01000045.1"/>
</dbReference>
<gene>
    <name evidence="2" type="ORF">DTL42_22110</name>
</gene>
<keyword evidence="1" id="KW-0812">Transmembrane</keyword>
<dbReference type="PANTHER" id="PTHR36434">
    <property type="entry name" value="MEMBRANE PROTEASE YUGP-RELATED"/>
    <property type="match status" value="1"/>
</dbReference>
<keyword evidence="1" id="KW-1133">Transmembrane helix</keyword>
<accession>A0A368KKN7</accession>
<organism evidence="2 3">
    <name type="scientific">Bremerella cremea</name>
    <dbReference type="NCBI Taxonomy" id="1031537"/>
    <lineage>
        <taxon>Bacteria</taxon>
        <taxon>Pseudomonadati</taxon>
        <taxon>Planctomycetota</taxon>
        <taxon>Planctomycetia</taxon>
        <taxon>Pirellulales</taxon>
        <taxon>Pirellulaceae</taxon>
        <taxon>Bremerella</taxon>
    </lineage>
</organism>
<reference evidence="2 3" key="1">
    <citation type="submission" date="2018-07" db="EMBL/GenBank/DDBJ databases">
        <title>Comparative genomes isolates from brazilian mangrove.</title>
        <authorList>
            <person name="De Araujo J.E."/>
            <person name="Taketani R.G."/>
            <person name="Silva M.C.P."/>
            <person name="Lourenco M.V."/>
            <person name="Oliveira V.M."/>
            <person name="Andreote F.D."/>
        </authorList>
    </citation>
    <scope>NUCLEOTIDE SEQUENCE [LARGE SCALE GENOMIC DNA]</scope>
    <source>
        <strain evidence="2 3">HEX PRIS-MGV</strain>
    </source>
</reference>
<feature type="transmembrane region" description="Helical" evidence="1">
    <location>
        <begin position="146"/>
        <end position="166"/>
    </location>
</feature>
<evidence type="ECO:0000313" key="3">
    <source>
        <dbReference type="Proteomes" id="UP000253562"/>
    </source>
</evidence>
<dbReference type="Proteomes" id="UP000253562">
    <property type="component" value="Unassembled WGS sequence"/>
</dbReference>
<feature type="transmembrane region" description="Helical" evidence="1">
    <location>
        <begin position="6"/>
        <end position="25"/>
    </location>
</feature>
<proteinExistence type="predicted"/>
<evidence type="ECO:0000313" key="2">
    <source>
        <dbReference type="EMBL" id="RCS41264.1"/>
    </source>
</evidence>
<dbReference type="Pfam" id="PF04298">
    <property type="entry name" value="Zn_peptidase_2"/>
    <property type="match status" value="1"/>
</dbReference>
<dbReference type="PANTHER" id="PTHR36434:SF1">
    <property type="entry name" value="MEMBRANE PROTEASE YUGP-RELATED"/>
    <property type="match status" value="1"/>
</dbReference>
<protein>
    <submittedName>
        <fullName evidence="2">Zinc metallopeptidase</fullName>
    </submittedName>
</protein>
<dbReference type="EMBL" id="QPEX01000045">
    <property type="protein sequence ID" value="RCS41264.1"/>
    <property type="molecule type" value="Genomic_DNA"/>
</dbReference>
<sequence length="225" mass="24458">MFFDPWYFIYIGPAFVLSMIAQLWLRSAYAKATKQAAPLSGAAAARHILDSAGLHNVAIERSPGGELSDHYDPRDKVLRLSPHVYAERTAAAVGIAAHEAGHAIQDARNYAPLIIRNLAVPAAGIGSNMGMLLAILGIVFSYQPLAYLGIILFSCVVFFQVINLPVEFDASNRAKAILVDLNIVPREEMPAVRNVLNAAALTYVAATLQAILTLLYLLMRANQRD</sequence>
<dbReference type="OrthoDB" id="9784298at2"/>
<feature type="transmembrane region" description="Helical" evidence="1">
    <location>
        <begin position="118"/>
        <end position="140"/>
    </location>
</feature>
<dbReference type="AlphaFoldDB" id="A0A368KKN7"/>
<keyword evidence="1" id="KW-0472">Membrane</keyword>
<dbReference type="InterPro" id="IPR007395">
    <property type="entry name" value="Zn_peptidase_2"/>
</dbReference>
<feature type="transmembrane region" description="Helical" evidence="1">
    <location>
        <begin position="195"/>
        <end position="219"/>
    </location>
</feature>
<comment type="caution">
    <text evidence="2">The sequence shown here is derived from an EMBL/GenBank/DDBJ whole genome shotgun (WGS) entry which is preliminary data.</text>
</comment>
<evidence type="ECO:0000256" key="1">
    <source>
        <dbReference type="SAM" id="Phobius"/>
    </source>
</evidence>